<comment type="catalytic activity">
    <reaction evidence="11 12">
        <text>L-aspartate 4-semialdehyde + pyruvate = (2S,4S)-4-hydroxy-2,3,4,5-tetrahydrodipicolinate + H2O + H(+)</text>
        <dbReference type="Rhea" id="RHEA:34171"/>
        <dbReference type="ChEBI" id="CHEBI:15361"/>
        <dbReference type="ChEBI" id="CHEBI:15377"/>
        <dbReference type="ChEBI" id="CHEBI:15378"/>
        <dbReference type="ChEBI" id="CHEBI:67139"/>
        <dbReference type="ChEBI" id="CHEBI:537519"/>
        <dbReference type="EC" id="4.3.3.7"/>
    </reaction>
</comment>
<feature type="site" description="Part of a proton relay during catalysis" evidence="12">
    <location>
        <position position="108"/>
    </location>
</feature>
<sequence length="297" mass="32073">MNFGNVLTAMVTPFNQNGEIDYEATRTLVNHLIENGSDGLVVAGTTGESPTLTHKEKLDLFKFVMEVVEGRVPVIAGTGSNNTSASIELTKEATELGVNGIMLVVPYYNKPSQEGMYQHFRAIAESTKLPIMLYNIPGRSVVNMEPSTVIRLAQIENIVSIKEASGDLDNVSKIITDAPDNFSVYTGDDSMTLPTLSVGGAGVVSVASHVIGNEMQEMVTRFKDGDVAYAASLHRQLLPLMKALFTSPNPTPVKEALNHIGVQVGGVRLPLVPLNDTERAALYKVITSHEERKAVGY</sequence>
<accession>A0ABR5MG12</accession>
<comment type="function">
    <text evidence="1 12">Catalyzes the condensation of (S)-aspartate-beta-semialdehyde [(S)-ASA] and pyruvate to 4-hydroxy-tetrahydrodipicolinate (HTPA).</text>
</comment>
<protein>
    <recommendedName>
        <fullName evidence="4 12">4-hydroxy-tetrahydrodipicolinate synthase</fullName>
        <shortName evidence="12">HTPA synthase</shortName>
        <ecNumber evidence="4 12">4.3.3.7</ecNumber>
    </recommendedName>
</protein>
<dbReference type="PROSITE" id="PS00666">
    <property type="entry name" value="DHDPS_2"/>
    <property type="match status" value="1"/>
</dbReference>
<evidence type="ECO:0000256" key="10">
    <source>
        <dbReference type="ARBA" id="ARBA00023270"/>
    </source>
</evidence>
<evidence type="ECO:0000256" key="13">
    <source>
        <dbReference type="PIRNR" id="PIRNR001365"/>
    </source>
</evidence>
<dbReference type="PRINTS" id="PR00146">
    <property type="entry name" value="DHPICSNTHASE"/>
</dbReference>
<keyword evidence="10 12" id="KW-0704">Schiff base</keyword>
<dbReference type="InterPro" id="IPR020625">
    <property type="entry name" value="Schiff_base-form_aldolases_AS"/>
</dbReference>
<keyword evidence="9 12" id="KW-0456">Lyase</keyword>
<dbReference type="GO" id="GO:0008840">
    <property type="term" value="F:4-hydroxy-tetrahydrodipicolinate synthase activity"/>
    <property type="evidence" value="ECO:0007669"/>
    <property type="project" value="UniProtKB-EC"/>
</dbReference>
<dbReference type="PROSITE" id="PS00665">
    <property type="entry name" value="DHDPS_1"/>
    <property type="match status" value="1"/>
</dbReference>
<evidence type="ECO:0000313" key="14">
    <source>
        <dbReference type="EMBL" id="KPH71319.1"/>
    </source>
</evidence>
<dbReference type="EC" id="4.3.3.7" evidence="4 12"/>
<keyword evidence="5 12" id="KW-0963">Cytoplasm</keyword>
<evidence type="ECO:0000256" key="3">
    <source>
        <dbReference type="ARBA" id="ARBA00007592"/>
    </source>
</evidence>
<dbReference type="CDD" id="cd00950">
    <property type="entry name" value="DHDPS"/>
    <property type="match status" value="1"/>
</dbReference>
<dbReference type="PIRSF" id="PIRSF001365">
    <property type="entry name" value="DHDPS"/>
    <property type="match status" value="1"/>
</dbReference>
<organism evidence="14 15">
    <name type="scientific">Oceanobacillus caeni</name>
    <dbReference type="NCBI Taxonomy" id="405946"/>
    <lineage>
        <taxon>Bacteria</taxon>
        <taxon>Bacillati</taxon>
        <taxon>Bacillota</taxon>
        <taxon>Bacilli</taxon>
        <taxon>Bacillales</taxon>
        <taxon>Bacillaceae</taxon>
        <taxon>Oceanobacillus</taxon>
    </lineage>
</organism>
<keyword evidence="8 12" id="KW-0457">Lysine biosynthesis</keyword>
<dbReference type="InterPro" id="IPR005263">
    <property type="entry name" value="DapA"/>
</dbReference>
<dbReference type="InterPro" id="IPR020624">
    <property type="entry name" value="Schiff_base-form_aldolases_CS"/>
</dbReference>
<dbReference type="SMART" id="SM01130">
    <property type="entry name" value="DHDPS"/>
    <property type="match status" value="1"/>
</dbReference>
<dbReference type="InterPro" id="IPR002220">
    <property type="entry name" value="DapA-like"/>
</dbReference>
<evidence type="ECO:0000256" key="4">
    <source>
        <dbReference type="ARBA" id="ARBA00012086"/>
    </source>
</evidence>
<feature type="binding site" evidence="12">
    <location>
        <position position="46"/>
    </location>
    <ligand>
        <name>pyruvate</name>
        <dbReference type="ChEBI" id="CHEBI:15361"/>
    </ligand>
</feature>
<evidence type="ECO:0000256" key="12">
    <source>
        <dbReference type="HAMAP-Rule" id="MF_00418"/>
    </source>
</evidence>
<comment type="caution">
    <text evidence="14">The sequence shown here is derived from an EMBL/GenBank/DDBJ whole genome shotgun (WGS) entry which is preliminary data.</text>
</comment>
<name>A0ABR5MG12_9BACI</name>
<dbReference type="HAMAP" id="MF_00418">
    <property type="entry name" value="DapA"/>
    <property type="match status" value="1"/>
</dbReference>
<keyword evidence="6 12" id="KW-0028">Amino-acid biosynthesis</keyword>
<evidence type="ECO:0000256" key="9">
    <source>
        <dbReference type="ARBA" id="ARBA00023239"/>
    </source>
</evidence>
<dbReference type="NCBIfam" id="TIGR00674">
    <property type="entry name" value="dapA"/>
    <property type="match status" value="1"/>
</dbReference>
<comment type="subcellular location">
    <subcellularLocation>
        <location evidence="12">Cytoplasm</location>
    </subcellularLocation>
</comment>
<evidence type="ECO:0000256" key="8">
    <source>
        <dbReference type="ARBA" id="ARBA00023154"/>
    </source>
</evidence>
<comment type="pathway">
    <text evidence="2 12">Amino-acid biosynthesis; L-lysine biosynthesis via DAP pathway; (S)-tetrahydrodipicolinate from L-aspartate: step 3/4.</text>
</comment>
<dbReference type="PANTHER" id="PTHR12128:SF66">
    <property type="entry name" value="4-HYDROXY-2-OXOGLUTARATE ALDOLASE, MITOCHONDRIAL"/>
    <property type="match status" value="1"/>
</dbReference>
<evidence type="ECO:0000256" key="2">
    <source>
        <dbReference type="ARBA" id="ARBA00005120"/>
    </source>
</evidence>
<comment type="caution">
    <text evidence="12">Was originally thought to be a dihydrodipicolinate synthase (DHDPS), catalyzing the condensation of (S)-aspartate-beta-semialdehyde [(S)-ASA] and pyruvate to dihydrodipicolinate (DHDP). However, it was shown in E.coli that the product of the enzymatic reaction is not dihydrodipicolinate but in fact (4S)-4-hydroxy-2,3,4,5-tetrahydro-(2S)-dipicolinic acid (HTPA), and that the consecutive dehydration reaction leading to DHDP is not spontaneous but catalyzed by DapB.</text>
</comment>
<comment type="similarity">
    <text evidence="3 12 13">Belongs to the DapA family.</text>
</comment>
<dbReference type="Proteomes" id="UP000037854">
    <property type="component" value="Unassembled WGS sequence"/>
</dbReference>
<evidence type="ECO:0000256" key="11">
    <source>
        <dbReference type="ARBA" id="ARBA00047836"/>
    </source>
</evidence>
<dbReference type="SUPFAM" id="SSF51569">
    <property type="entry name" value="Aldolase"/>
    <property type="match status" value="1"/>
</dbReference>
<dbReference type="PANTHER" id="PTHR12128">
    <property type="entry name" value="DIHYDRODIPICOLINATE SYNTHASE"/>
    <property type="match status" value="1"/>
</dbReference>
<evidence type="ECO:0000256" key="1">
    <source>
        <dbReference type="ARBA" id="ARBA00003294"/>
    </source>
</evidence>
<keyword evidence="7 12" id="KW-0220">Diaminopimelate biosynthesis</keyword>
<reference evidence="14 15" key="1">
    <citation type="submission" date="2015-07" db="EMBL/GenBank/DDBJ databases">
        <title>High-quality draft genome sequence of Oceanobacillus caeni HM6, a bacillus isolated from a human feces.</title>
        <authorList>
            <person name="Kumar J."/>
            <person name="Verma M.K."/>
            <person name="Pandey R."/>
            <person name="Bhambi M."/>
            <person name="Chauhan N."/>
        </authorList>
    </citation>
    <scope>NUCLEOTIDE SEQUENCE [LARGE SCALE GENOMIC DNA]</scope>
    <source>
        <strain evidence="14 15">HM6</strain>
    </source>
</reference>
<comment type="subunit">
    <text evidence="12">Homotetramer; dimer of dimers.</text>
</comment>
<evidence type="ECO:0000313" key="15">
    <source>
        <dbReference type="Proteomes" id="UP000037854"/>
    </source>
</evidence>
<dbReference type="Gene3D" id="3.20.20.70">
    <property type="entry name" value="Aldolase class I"/>
    <property type="match status" value="1"/>
</dbReference>
<dbReference type="Pfam" id="PF00701">
    <property type="entry name" value="DHDPS"/>
    <property type="match status" value="1"/>
</dbReference>
<feature type="active site" description="Proton donor/acceptor" evidence="12">
    <location>
        <position position="134"/>
    </location>
</feature>
<dbReference type="RefSeq" id="WP_047185745.1">
    <property type="nucleotide sequence ID" value="NZ_JANKBL010000035.1"/>
</dbReference>
<keyword evidence="15" id="KW-1185">Reference proteome</keyword>
<evidence type="ECO:0000256" key="7">
    <source>
        <dbReference type="ARBA" id="ARBA00022915"/>
    </source>
</evidence>
<dbReference type="EMBL" id="LGTK01000079">
    <property type="protein sequence ID" value="KPH71319.1"/>
    <property type="molecule type" value="Genomic_DNA"/>
</dbReference>
<gene>
    <name evidence="12" type="primary">dapA</name>
    <name evidence="14" type="ORF">AFL42_15525</name>
</gene>
<feature type="binding site" evidence="12">
    <location>
        <position position="204"/>
    </location>
    <ligand>
        <name>pyruvate</name>
        <dbReference type="ChEBI" id="CHEBI:15361"/>
    </ligand>
</feature>
<feature type="active site" description="Schiff-base intermediate with substrate" evidence="12">
    <location>
        <position position="162"/>
    </location>
</feature>
<evidence type="ECO:0000256" key="5">
    <source>
        <dbReference type="ARBA" id="ARBA00022490"/>
    </source>
</evidence>
<evidence type="ECO:0000256" key="6">
    <source>
        <dbReference type="ARBA" id="ARBA00022605"/>
    </source>
</evidence>
<proteinExistence type="inferred from homology"/>
<feature type="site" description="Part of a proton relay during catalysis" evidence="12">
    <location>
        <position position="45"/>
    </location>
</feature>
<dbReference type="InterPro" id="IPR013785">
    <property type="entry name" value="Aldolase_TIM"/>
</dbReference>